<keyword evidence="1" id="KW-0732">Signal</keyword>
<evidence type="ECO:0008006" key="4">
    <source>
        <dbReference type="Google" id="ProtNLM"/>
    </source>
</evidence>
<sequence length="167" mass="18332">MKLLVIAIGALAITACATTNTTQLSENTYHIEMRGKTFADGIKTSDQAYLTSAETTIDAGHRYFLVQSVDDSFKTKDVVRPGVYRKSLKVFAVNTGETKYPTGPEAKAYFPSQVSSVQNPGLDAVIETYAHRPSVDAVDAYEIVTLLGSRLNPDRWTPEALEGLRRQ</sequence>
<protein>
    <recommendedName>
        <fullName evidence="4">Lipoprotein</fullName>
    </recommendedName>
</protein>
<reference evidence="2" key="2">
    <citation type="submission" date="2023-01" db="EMBL/GenBank/DDBJ databases">
        <title>Draft genome sequence of Algimonas ampicilliniresistens strain NBRC 108219.</title>
        <authorList>
            <person name="Sun Q."/>
            <person name="Mori K."/>
        </authorList>
    </citation>
    <scope>NUCLEOTIDE SEQUENCE</scope>
    <source>
        <strain evidence="2">NBRC 108219</strain>
    </source>
</reference>
<evidence type="ECO:0000256" key="1">
    <source>
        <dbReference type="SAM" id="SignalP"/>
    </source>
</evidence>
<dbReference type="PROSITE" id="PS51257">
    <property type="entry name" value="PROKAR_LIPOPROTEIN"/>
    <property type="match status" value="1"/>
</dbReference>
<name>A0ABQ5V6X1_9PROT</name>
<proteinExistence type="predicted"/>
<gene>
    <name evidence="2" type="ORF">GCM10007853_11700</name>
</gene>
<dbReference type="Proteomes" id="UP001161391">
    <property type="component" value="Unassembled WGS sequence"/>
</dbReference>
<evidence type="ECO:0000313" key="2">
    <source>
        <dbReference type="EMBL" id="GLQ23296.1"/>
    </source>
</evidence>
<keyword evidence="3" id="KW-1185">Reference proteome</keyword>
<organism evidence="2 3">
    <name type="scientific">Algimonas ampicilliniresistens</name>
    <dbReference type="NCBI Taxonomy" id="1298735"/>
    <lineage>
        <taxon>Bacteria</taxon>
        <taxon>Pseudomonadati</taxon>
        <taxon>Pseudomonadota</taxon>
        <taxon>Alphaproteobacteria</taxon>
        <taxon>Maricaulales</taxon>
        <taxon>Robiginitomaculaceae</taxon>
        <taxon>Algimonas</taxon>
    </lineage>
</organism>
<accession>A0ABQ5V6X1</accession>
<feature type="signal peptide" evidence="1">
    <location>
        <begin position="1"/>
        <end position="17"/>
    </location>
</feature>
<reference evidence="2" key="1">
    <citation type="journal article" date="2014" name="Int. J. Syst. Evol. Microbiol.">
        <title>Complete genome of a new Firmicutes species belonging to the dominant human colonic microbiota ('Ruminococcus bicirculans') reveals two chromosomes and a selective capacity to utilize plant glucans.</title>
        <authorList>
            <consortium name="NISC Comparative Sequencing Program"/>
            <person name="Wegmann U."/>
            <person name="Louis P."/>
            <person name="Goesmann A."/>
            <person name="Henrissat B."/>
            <person name="Duncan S.H."/>
            <person name="Flint H.J."/>
        </authorList>
    </citation>
    <scope>NUCLEOTIDE SEQUENCE</scope>
    <source>
        <strain evidence="2">NBRC 108219</strain>
    </source>
</reference>
<evidence type="ECO:0000313" key="3">
    <source>
        <dbReference type="Proteomes" id="UP001161391"/>
    </source>
</evidence>
<dbReference type="RefSeq" id="WP_284388574.1">
    <property type="nucleotide sequence ID" value="NZ_BSNK01000001.1"/>
</dbReference>
<comment type="caution">
    <text evidence="2">The sequence shown here is derived from an EMBL/GenBank/DDBJ whole genome shotgun (WGS) entry which is preliminary data.</text>
</comment>
<feature type="chain" id="PRO_5046418160" description="Lipoprotein" evidence="1">
    <location>
        <begin position="18"/>
        <end position="167"/>
    </location>
</feature>
<dbReference type="EMBL" id="BSNK01000001">
    <property type="protein sequence ID" value="GLQ23296.1"/>
    <property type="molecule type" value="Genomic_DNA"/>
</dbReference>